<evidence type="ECO:0000313" key="2">
    <source>
        <dbReference type="Proteomes" id="UP000276133"/>
    </source>
</evidence>
<protein>
    <submittedName>
        <fullName evidence="1">Uncharacterized protein</fullName>
    </submittedName>
</protein>
<comment type="caution">
    <text evidence="1">The sequence shown here is derived from an EMBL/GenBank/DDBJ whole genome shotgun (WGS) entry which is preliminary data.</text>
</comment>
<keyword evidence="2" id="KW-1185">Reference proteome</keyword>
<sequence length="60" mass="7061">MTRPKSEKIVVITNPKTRYNPLVKQNHNNSWDNSQLKQISNFDDAVERFETFIKEAPENV</sequence>
<dbReference type="AlphaFoldDB" id="A0A3M7Q8E8"/>
<evidence type="ECO:0000313" key="1">
    <source>
        <dbReference type="EMBL" id="RNA07444.1"/>
    </source>
</evidence>
<feature type="non-terminal residue" evidence="1">
    <location>
        <position position="60"/>
    </location>
</feature>
<dbReference type="EMBL" id="REGN01007039">
    <property type="protein sequence ID" value="RNA07444.1"/>
    <property type="molecule type" value="Genomic_DNA"/>
</dbReference>
<name>A0A3M7Q8E8_BRAPC</name>
<organism evidence="1 2">
    <name type="scientific">Brachionus plicatilis</name>
    <name type="common">Marine rotifer</name>
    <name type="synonym">Brachionus muelleri</name>
    <dbReference type="NCBI Taxonomy" id="10195"/>
    <lineage>
        <taxon>Eukaryota</taxon>
        <taxon>Metazoa</taxon>
        <taxon>Spiralia</taxon>
        <taxon>Gnathifera</taxon>
        <taxon>Rotifera</taxon>
        <taxon>Eurotatoria</taxon>
        <taxon>Monogononta</taxon>
        <taxon>Pseudotrocha</taxon>
        <taxon>Ploima</taxon>
        <taxon>Brachionidae</taxon>
        <taxon>Brachionus</taxon>
    </lineage>
</organism>
<gene>
    <name evidence="1" type="ORF">BpHYR1_020084</name>
</gene>
<reference evidence="1 2" key="1">
    <citation type="journal article" date="2018" name="Sci. Rep.">
        <title>Genomic signatures of local adaptation to the degree of environmental predictability in rotifers.</title>
        <authorList>
            <person name="Franch-Gras L."/>
            <person name="Hahn C."/>
            <person name="Garcia-Roger E.M."/>
            <person name="Carmona M.J."/>
            <person name="Serra M."/>
            <person name="Gomez A."/>
        </authorList>
    </citation>
    <scope>NUCLEOTIDE SEQUENCE [LARGE SCALE GENOMIC DNA]</scope>
    <source>
        <strain evidence="1">HYR1</strain>
    </source>
</reference>
<dbReference type="Proteomes" id="UP000276133">
    <property type="component" value="Unassembled WGS sequence"/>
</dbReference>
<proteinExistence type="predicted"/>
<accession>A0A3M7Q8E8</accession>